<dbReference type="PROSITE" id="PS51462">
    <property type="entry name" value="NUDIX"/>
    <property type="match status" value="1"/>
</dbReference>
<accession>A0A8J8JUJ5</accession>
<dbReference type="Pfam" id="PF00293">
    <property type="entry name" value="NUDIX"/>
    <property type="match status" value="1"/>
</dbReference>
<evidence type="ECO:0000256" key="1">
    <source>
        <dbReference type="ARBA" id="ARBA00000847"/>
    </source>
</evidence>
<dbReference type="EMBL" id="WHPF01000006">
    <property type="protein sequence ID" value="NNV55624.1"/>
    <property type="molecule type" value="Genomic_DNA"/>
</dbReference>
<dbReference type="GO" id="GO:0006753">
    <property type="term" value="P:nucleoside phosphate metabolic process"/>
    <property type="evidence" value="ECO:0007669"/>
    <property type="project" value="TreeGrafter"/>
</dbReference>
<dbReference type="GO" id="GO:0019693">
    <property type="term" value="P:ribose phosphate metabolic process"/>
    <property type="evidence" value="ECO:0007669"/>
    <property type="project" value="TreeGrafter"/>
</dbReference>
<dbReference type="PANTHER" id="PTHR11839">
    <property type="entry name" value="UDP/ADP-SUGAR PYROPHOSPHATASE"/>
    <property type="match status" value="1"/>
</dbReference>
<dbReference type="InterPro" id="IPR000086">
    <property type="entry name" value="NUDIX_hydrolase_dom"/>
</dbReference>
<gene>
    <name evidence="9" type="ORF">GD597_09150</name>
</gene>
<dbReference type="PANTHER" id="PTHR11839:SF18">
    <property type="entry name" value="NUDIX HYDROLASE DOMAIN-CONTAINING PROTEIN"/>
    <property type="match status" value="1"/>
</dbReference>
<name>A0A8J8JUJ5_9BACT</name>
<dbReference type="CDD" id="cd24161">
    <property type="entry name" value="NUDIX_ADPRase_Ndx2"/>
    <property type="match status" value="1"/>
</dbReference>
<keyword evidence="5" id="KW-0378">Hydrolase</keyword>
<evidence type="ECO:0000313" key="9">
    <source>
        <dbReference type="EMBL" id="NNV55624.1"/>
    </source>
</evidence>
<dbReference type="InterPro" id="IPR015797">
    <property type="entry name" value="NUDIX_hydrolase-like_dom_sf"/>
</dbReference>
<dbReference type="Proteomes" id="UP000598971">
    <property type="component" value="Unassembled WGS sequence"/>
</dbReference>
<evidence type="ECO:0000256" key="7">
    <source>
        <dbReference type="ARBA" id="ARBA00032272"/>
    </source>
</evidence>
<dbReference type="GO" id="GO:0005829">
    <property type="term" value="C:cytosol"/>
    <property type="evidence" value="ECO:0007669"/>
    <property type="project" value="TreeGrafter"/>
</dbReference>
<dbReference type="RefSeq" id="WP_171607560.1">
    <property type="nucleotide sequence ID" value="NZ_WHPF01000006.1"/>
</dbReference>
<protein>
    <recommendedName>
        <fullName evidence="4">GDP-mannose pyrophosphatase</fullName>
    </recommendedName>
    <alternativeName>
        <fullName evidence="6">GDP-mannose hydrolase</fullName>
    </alternativeName>
    <alternativeName>
        <fullName evidence="7">GDPMK</fullName>
    </alternativeName>
</protein>
<dbReference type="SUPFAM" id="SSF55811">
    <property type="entry name" value="Nudix"/>
    <property type="match status" value="1"/>
</dbReference>
<keyword evidence="10" id="KW-1185">Reference proteome</keyword>
<evidence type="ECO:0000256" key="3">
    <source>
        <dbReference type="ARBA" id="ARBA00007275"/>
    </source>
</evidence>
<dbReference type="AlphaFoldDB" id="A0A8J8JUJ5"/>
<dbReference type="GO" id="GO:0016787">
    <property type="term" value="F:hydrolase activity"/>
    <property type="evidence" value="ECO:0007669"/>
    <property type="project" value="UniProtKB-KW"/>
</dbReference>
<sequence length="199" mass="22418">MKEYPNPWKIIDQHIAYNNNWITVTHFNVLNPSGGKGIYGKVHFKNIAIGIVPIDEDGNTYLVGQYRFPIDQYSWEIPEGGGPLEDDPLYSAQRELHEETGLQASNWYKILDLHVSNSVSDEACIVYVATGLTQLAAMPEETEDITVKKIPFDEVYQMVQRGDITDAITVSAILQTKILLCEKKITLKSFSQSLVAEIQ</sequence>
<feature type="domain" description="Nudix hydrolase" evidence="8">
    <location>
        <begin position="44"/>
        <end position="172"/>
    </location>
</feature>
<comment type="similarity">
    <text evidence="3">Belongs to the Nudix hydrolase family. NudK subfamily.</text>
</comment>
<evidence type="ECO:0000259" key="8">
    <source>
        <dbReference type="PROSITE" id="PS51462"/>
    </source>
</evidence>
<evidence type="ECO:0000256" key="5">
    <source>
        <dbReference type="ARBA" id="ARBA00022801"/>
    </source>
</evidence>
<comment type="catalytic activity">
    <reaction evidence="1">
        <text>GDP-alpha-D-mannose + H2O = alpha-D-mannose 1-phosphate + GMP + 2 H(+)</text>
        <dbReference type="Rhea" id="RHEA:27978"/>
        <dbReference type="ChEBI" id="CHEBI:15377"/>
        <dbReference type="ChEBI" id="CHEBI:15378"/>
        <dbReference type="ChEBI" id="CHEBI:57527"/>
        <dbReference type="ChEBI" id="CHEBI:58115"/>
        <dbReference type="ChEBI" id="CHEBI:58409"/>
    </reaction>
</comment>
<evidence type="ECO:0000256" key="4">
    <source>
        <dbReference type="ARBA" id="ARBA00016377"/>
    </source>
</evidence>
<proteinExistence type="inferred from homology"/>
<evidence type="ECO:0000256" key="2">
    <source>
        <dbReference type="ARBA" id="ARBA00001946"/>
    </source>
</evidence>
<evidence type="ECO:0000256" key="6">
    <source>
        <dbReference type="ARBA" id="ARBA00032162"/>
    </source>
</evidence>
<organism evidence="9 10">
    <name type="scientific">Limnovirga soli</name>
    <dbReference type="NCBI Taxonomy" id="2656915"/>
    <lineage>
        <taxon>Bacteria</taxon>
        <taxon>Pseudomonadati</taxon>
        <taxon>Bacteroidota</taxon>
        <taxon>Chitinophagia</taxon>
        <taxon>Chitinophagales</taxon>
        <taxon>Chitinophagaceae</taxon>
        <taxon>Limnovirga</taxon>
    </lineage>
</organism>
<evidence type="ECO:0000313" key="10">
    <source>
        <dbReference type="Proteomes" id="UP000598971"/>
    </source>
</evidence>
<reference evidence="9" key="1">
    <citation type="submission" date="2019-10" db="EMBL/GenBank/DDBJ databases">
        <title>Draft genome sequence of Panacibacter sp. KCS-6.</title>
        <authorList>
            <person name="Yim K.J."/>
        </authorList>
    </citation>
    <scope>NUCLEOTIDE SEQUENCE</scope>
    <source>
        <strain evidence="9">KCS-6</strain>
    </source>
</reference>
<comment type="cofactor">
    <cofactor evidence="2">
        <name>Mg(2+)</name>
        <dbReference type="ChEBI" id="CHEBI:18420"/>
    </cofactor>
</comment>
<dbReference type="Gene3D" id="3.90.79.10">
    <property type="entry name" value="Nucleoside Triphosphate Pyrophosphohydrolase"/>
    <property type="match status" value="1"/>
</dbReference>
<comment type="caution">
    <text evidence="9">The sequence shown here is derived from an EMBL/GenBank/DDBJ whole genome shotgun (WGS) entry which is preliminary data.</text>
</comment>